<feature type="compositionally biased region" description="Polar residues" evidence="1">
    <location>
        <begin position="12"/>
        <end position="22"/>
    </location>
</feature>
<feature type="region of interest" description="Disordered" evidence="1">
    <location>
        <begin position="78"/>
        <end position="105"/>
    </location>
</feature>
<reference evidence="2 3" key="1">
    <citation type="submission" date="2019-05" db="EMBL/GenBank/DDBJ databases">
        <title>Another draft genome of Portunus trituberculatus and its Hox gene families provides insights of decapod evolution.</title>
        <authorList>
            <person name="Jeong J.-H."/>
            <person name="Song I."/>
            <person name="Kim S."/>
            <person name="Choi T."/>
            <person name="Kim D."/>
            <person name="Ryu S."/>
            <person name="Kim W."/>
        </authorList>
    </citation>
    <scope>NUCLEOTIDE SEQUENCE [LARGE SCALE GENOMIC DNA]</scope>
    <source>
        <tissue evidence="2">Muscle</tissue>
    </source>
</reference>
<comment type="caution">
    <text evidence="2">The sequence shown here is derived from an EMBL/GenBank/DDBJ whole genome shotgun (WGS) entry which is preliminary data.</text>
</comment>
<dbReference type="AlphaFoldDB" id="A0A5B7GTQ7"/>
<feature type="compositionally biased region" description="Basic and acidic residues" evidence="1">
    <location>
        <begin position="24"/>
        <end position="38"/>
    </location>
</feature>
<sequence>MVEKEMAGGGQVTHTRINTGQRTARGERMESIGRKQDEHRWLRRARAVRRGRSSGVTDYLRFGRQSGEGGRREIIHPTALSAQPLPSPHSLPPMRYAGKEGGKGKEVHRMLSHFLRFE</sequence>
<protein>
    <submittedName>
        <fullName evidence="2">Uncharacterized protein</fullName>
    </submittedName>
</protein>
<proteinExistence type="predicted"/>
<accession>A0A5B7GTQ7</accession>
<evidence type="ECO:0000313" key="3">
    <source>
        <dbReference type="Proteomes" id="UP000324222"/>
    </source>
</evidence>
<feature type="region of interest" description="Disordered" evidence="1">
    <location>
        <begin position="1"/>
        <end position="38"/>
    </location>
</feature>
<keyword evidence="3" id="KW-1185">Reference proteome</keyword>
<dbReference type="Proteomes" id="UP000324222">
    <property type="component" value="Unassembled WGS sequence"/>
</dbReference>
<organism evidence="2 3">
    <name type="scientific">Portunus trituberculatus</name>
    <name type="common">Swimming crab</name>
    <name type="synonym">Neptunus trituberculatus</name>
    <dbReference type="NCBI Taxonomy" id="210409"/>
    <lineage>
        <taxon>Eukaryota</taxon>
        <taxon>Metazoa</taxon>
        <taxon>Ecdysozoa</taxon>
        <taxon>Arthropoda</taxon>
        <taxon>Crustacea</taxon>
        <taxon>Multicrustacea</taxon>
        <taxon>Malacostraca</taxon>
        <taxon>Eumalacostraca</taxon>
        <taxon>Eucarida</taxon>
        <taxon>Decapoda</taxon>
        <taxon>Pleocyemata</taxon>
        <taxon>Brachyura</taxon>
        <taxon>Eubrachyura</taxon>
        <taxon>Portunoidea</taxon>
        <taxon>Portunidae</taxon>
        <taxon>Portuninae</taxon>
        <taxon>Portunus</taxon>
    </lineage>
</organism>
<evidence type="ECO:0000313" key="2">
    <source>
        <dbReference type="EMBL" id="MPC63420.1"/>
    </source>
</evidence>
<evidence type="ECO:0000256" key="1">
    <source>
        <dbReference type="SAM" id="MobiDB-lite"/>
    </source>
</evidence>
<gene>
    <name evidence="2" type="ORF">E2C01_057518</name>
</gene>
<dbReference type="EMBL" id="VSRR010020777">
    <property type="protein sequence ID" value="MPC63420.1"/>
    <property type="molecule type" value="Genomic_DNA"/>
</dbReference>
<name>A0A5B7GTQ7_PORTR</name>